<dbReference type="InParanoid" id="A0A0D8JX68"/>
<dbReference type="RefSeq" id="XP_004446377.1">
    <property type="nucleotide sequence ID" value="XM_004446320.1"/>
</dbReference>
<dbReference type="EMBL" id="GG704916">
    <property type="protein sequence ID" value="KJF61531.1"/>
    <property type="molecule type" value="Genomic_DNA"/>
</dbReference>
<dbReference type="GeneID" id="24165351"/>
<dbReference type="AlphaFoldDB" id="A0A0D8JX68"/>
<evidence type="ECO:0000313" key="3">
    <source>
        <dbReference type="Proteomes" id="UP000001261"/>
    </source>
</evidence>
<reference evidence="3" key="1">
    <citation type="journal article" date="2009" name="Genome Res.">
        <title>Comparative genomic analyses of the human fungal pathogens Coccidioides and their relatives.</title>
        <authorList>
            <person name="Sharpton T.J."/>
            <person name="Stajich J.E."/>
            <person name="Rounsley S.D."/>
            <person name="Gardner M.J."/>
            <person name="Wortman J.R."/>
            <person name="Jordar V.S."/>
            <person name="Maiti R."/>
            <person name="Kodira C.D."/>
            <person name="Neafsey D.E."/>
            <person name="Zeng Q."/>
            <person name="Hung C.-Y."/>
            <person name="McMahan C."/>
            <person name="Muszewska A."/>
            <person name="Grynberg M."/>
            <person name="Mandel M.A."/>
            <person name="Kellner E.M."/>
            <person name="Barker B.M."/>
            <person name="Galgiani J.N."/>
            <person name="Orbach M.J."/>
            <person name="Kirkland T.N."/>
            <person name="Cole G.T."/>
            <person name="Henn M.R."/>
            <person name="Birren B.W."/>
            <person name="Taylor J.W."/>
        </authorList>
    </citation>
    <scope>NUCLEOTIDE SEQUENCE [LARGE SCALE GENOMIC DNA]</scope>
    <source>
        <strain evidence="3">RS</strain>
    </source>
</reference>
<proteinExistence type="predicted"/>
<keyword evidence="3" id="KW-1185">Reference proteome</keyword>
<sequence length="88" mass="9952">MQPHSTRPAILPPSDTRFGEPKASKFPMHMPKFQQSLWKFAASEKPWLSLFSAKPTSFLGSKPETSYLDGRKTAVQAVGERSYRDPKQ</sequence>
<gene>
    <name evidence="2" type="ORF">CIMG_13724</name>
</gene>
<dbReference type="KEGG" id="cim:CIMG_13724"/>
<evidence type="ECO:0000313" key="2">
    <source>
        <dbReference type="EMBL" id="KJF61531.1"/>
    </source>
</evidence>
<dbReference type="Proteomes" id="UP000001261">
    <property type="component" value="Unassembled WGS sequence"/>
</dbReference>
<feature type="region of interest" description="Disordered" evidence="1">
    <location>
        <begin position="1"/>
        <end position="23"/>
    </location>
</feature>
<name>A0A0D8JX68_COCIM</name>
<protein>
    <submittedName>
        <fullName evidence="2">Uncharacterized protein</fullName>
    </submittedName>
</protein>
<evidence type="ECO:0000256" key="1">
    <source>
        <dbReference type="SAM" id="MobiDB-lite"/>
    </source>
</evidence>
<organism evidence="2 3">
    <name type="scientific">Coccidioides immitis (strain RS)</name>
    <name type="common">Valley fever fungus</name>
    <dbReference type="NCBI Taxonomy" id="246410"/>
    <lineage>
        <taxon>Eukaryota</taxon>
        <taxon>Fungi</taxon>
        <taxon>Dikarya</taxon>
        <taxon>Ascomycota</taxon>
        <taxon>Pezizomycotina</taxon>
        <taxon>Eurotiomycetes</taxon>
        <taxon>Eurotiomycetidae</taxon>
        <taxon>Onygenales</taxon>
        <taxon>Onygenaceae</taxon>
        <taxon>Coccidioides</taxon>
    </lineage>
</organism>
<reference evidence="3" key="2">
    <citation type="journal article" date="2010" name="Genome Res.">
        <title>Population genomic sequencing of Coccidioides fungi reveals recent hybridization and transposon control.</title>
        <authorList>
            <person name="Neafsey D.E."/>
            <person name="Barker B.M."/>
            <person name="Sharpton T.J."/>
            <person name="Stajich J.E."/>
            <person name="Park D.J."/>
            <person name="Whiston E."/>
            <person name="Hung C.-Y."/>
            <person name="McMahan C."/>
            <person name="White J."/>
            <person name="Sykes S."/>
            <person name="Heiman D."/>
            <person name="Young S."/>
            <person name="Zeng Q."/>
            <person name="Abouelleil A."/>
            <person name="Aftuck L."/>
            <person name="Bessette D."/>
            <person name="Brown A."/>
            <person name="FitzGerald M."/>
            <person name="Lui A."/>
            <person name="Macdonald J.P."/>
            <person name="Priest M."/>
            <person name="Orbach M.J."/>
            <person name="Galgiani J.N."/>
            <person name="Kirkland T.N."/>
            <person name="Cole G.T."/>
            <person name="Birren B.W."/>
            <person name="Henn M.R."/>
            <person name="Taylor J.W."/>
            <person name="Rounsley S.D."/>
        </authorList>
    </citation>
    <scope>GENOME REANNOTATION</scope>
    <source>
        <strain evidence="3">RS</strain>
    </source>
</reference>
<dbReference type="VEuPathDB" id="FungiDB:CIMG_13724"/>
<accession>A0A0D8JX68</accession>